<evidence type="ECO:0000256" key="1">
    <source>
        <dbReference type="ARBA" id="ARBA00004141"/>
    </source>
</evidence>
<dbReference type="InterPro" id="IPR000276">
    <property type="entry name" value="GPCR_Rhodpsn"/>
</dbReference>
<evidence type="ECO:0000256" key="2">
    <source>
        <dbReference type="ARBA" id="ARBA00022692"/>
    </source>
</evidence>
<proteinExistence type="predicted"/>
<accession>A0A8C0GUH9</accession>
<dbReference type="PANTHER" id="PTHR24240">
    <property type="entry name" value="OPSIN"/>
    <property type="match status" value="1"/>
</dbReference>
<evidence type="ECO:0000256" key="6">
    <source>
        <dbReference type="ARBA" id="ARBA00023170"/>
    </source>
</evidence>
<dbReference type="GeneTree" id="ENSGT01150000286935"/>
<dbReference type="GO" id="GO:0016020">
    <property type="term" value="C:membrane"/>
    <property type="evidence" value="ECO:0007669"/>
    <property type="project" value="UniProtKB-SubCell"/>
</dbReference>
<evidence type="ECO:0000256" key="7">
    <source>
        <dbReference type="ARBA" id="ARBA00023224"/>
    </source>
</evidence>
<keyword evidence="3 8" id="KW-1133">Transmembrane helix</keyword>
<reference evidence="10" key="1">
    <citation type="submission" date="2025-08" db="UniProtKB">
        <authorList>
            <consortium name="Ensembl"/>
        </authorList>
    </citation>
    <scope>IDENTIFICATION</scope>
</reference>
<feature type="transmembrane region" description="Helical" evidence="8">
    <location>
        <begin position="58"/>
        <end position="80"/>
    </location>
</feature>
<dbReference type="InterPro" id="IPR050125">
    <property type="entry name" value="GPCR_opsins"/>
</dbReference>
<keyword evidence="2 8" id="KW-0812">Transmembrane</keyword>
<dbReference type="GO" id="GO:0004930">
    <property type="term" value="F:G protein-coupled receptor activity"/>
    <property type="evidence" value="ECO:0007669"/>
    <property type="project" value="UniProtKB-KW"/>
</dbReference>
<evidence type="ECO:0000256" key="4">
    <source>
        <dbReference type="ARBA" id="ARBA00023040"/>
    </source>
</evidence>
<feature type="transmembrane region" description="Helical" evidence="8">
    <location>
        <begin position="114"/>
        <end position="134"/>
    </location>
</feature>
<dbReference type="PRINTS" id="PR00237">
    <property type="entry name" value="GPCRRHODOPSN"/>
</dbReference>
<evidence type="ECO:0000259" key="9">
    <source>
        <dbReference type="PROSITE" id="PS50262"/>
    </source>
</evidence>
<evidence type="ECO:0000256" key="3">
    <source>
        <dbReference type="ARBA" id="ARBA00022989"/>
    </source>
</evidence>
<dbReference type="Ensembl" id="ENSCABT00000014608.1">
    <property type="protein sequence ID" value="ENSCABP00000013316.1"/>
    <property type="gene ID" value="ENSCABG00000009987.1"/>
</dbReference>
<dbReference type="Pfam" id="PF00001">
    <property type="entry name" value="7tm_1"/>
    <property type="match status" value="1"/>
</dbReference>
<evidence type="ECO:0000256" key="8">
    <source>
        <dbReference type="SAM" id="Phobius"/>
    </source>
</evidence>
<protein>
    <recommendedName>
        <fullName evidence="9">G-protein coupled receptors family 1 profile domain-containing protein</fullName>
    </recommendedName>
</protein>
<dbReference type="PROSITE" id="PS50262">
    <property type="entry name" value="G_PROTEIN_RECEP_F1_2"/>
    <property type="match status" value="1"/>
</dbReference>
<keyword evidence="11" id="KW-1185">Reference proteome</keyword>
<evidence type="ECO:0000313" key="10">
    <source>
        <dbReference type="Ensembl" id="ENSCABP00000013316.1"/>
    </source>
</evidence>
<evidence type="ECO:0000256" key="5">
    <source>
        <dbReference type="ARBA" id="ARBA00023136"/>
    </source>
</evidence>
<feature type="domain" description="G-protein coupled receptors family 1 profile" evidence="9">
    <location>
        <begin position="1"/>
        <end position="170"/>
    </location>
</feature>
<sequence length="184" mass="20665">MPISFLAGIVFLISLSILSYERYVTVLRRHMKVNVSSYQKSCLFIARSWLYSLSPNNISYIICLFIFCLILPLLTMIYCYGKILRINGLLLYKRFHVAHMSRNISDRIAVEPHILFMVVSMVTCYLLCWMPYGIVSLIATFGKPGIISPTVSIVPSILAKTSTFVNPVLCPAAAINACAISLMI</sequence>
<dbReference type="Gene3D" id="1.20.1070.10">
    <property type="entry name" value="Rhodopsin 7-helix transmembrane proteins"/>
    <property type="match status" value="1"/>
</dbReference>
<keyword evidence="7" id="KW-0807">Transducer</keyword>
<name>A0A8C0GUH9_CHEAB</name>
<reference evidence="10" key="2">
    <citation type="submission" date="2025-09" db="UniProtKB">
        <authorList>
            <consortium name="Ensembl"/>
        </authorList>
    </citation>
    <scope>IDENTIFICATION</scope>
</reference>
<dbReference type="InterPro" id="IPR017452">
    <property type="entry name" value="GPCR_Rhodpsn_7TM"/>
</dbReference>
<evidence type="ECO:0000313" key="11">
    <source>
        <dbReference type="Proteomes" id="UP000694404"/>
    </source>
</evidence>
<dbReference type="SUPFAM" id="SSF81321">
    <property type="entry name" value="Family A G protein-coupled receptor-like"/>
    <property type="match status" value="1"/>
</dbReference>
<dbReference type="OMA" id="HAYILAI"/>
<keyword evidence="4" id="KW-0297">G-protein coupled receptor</keyword>
<comment type="subcellular location">
    <subcellularLocation>
        <location evidence="1">Membrane</location>
        <topology evidence="1">Multi-pass membrane protein</topology>
    </subcellularLocation>
</comment>
<organism evidence="10 11">
    <name type="scientific">Chelonoidis abingdonii</name>
    <name type="common">Abingdon island giant tortoise</name>
    <name type="synonym">Testudo abingdonii</name>
    <dbReference type="NCBI Taxonomy" id="106734"/>
    <lineage>
        <taxon>Eukaryota</taxon>
        <taxon>Metazoa</taxon>
        <taxon>Chordata</taxon>
        <taxon>Craniata</taxon>
        <taxon>Vertebrata</taxon>
        <taxon>Euteleostomi</taxon>
        <taxon>Archelosauria</taxon>
        <taxon>Testudinata</taxon>
        <taxon>Testudines</taxon>
        <taxon>Cryptodira</taxon>
        <taxon>Durocryptodira</taxon>
        <taxon>Testudinoidea</taxon>
        <taxon>Testudinidae</taxon>
        <taxon>Chelonoidis</taxon>
    </lineage>
</organism>
<keyword evidence="6" id="KW-0675">Receptor</keyword>
<keyword evidence="5 8" id="KW-0472">Membrane</keyword>
<dbReference type="Proteomes" id="UP000694404">
    <property type="component" value="Unplaced"/>
</dbReference>
<dbReference type="AlphaFoldDB" id="A0A8C0GUH9"/>